<protein>
    <submittedName>
        <fullName evidence="1">32148_t:CDS:1</fullName>
    </submittedName>
</protein>
<dbReference type="EMBL" id="CAJVQC010050252">
    <property type="protein sequence ID" value="CAG8788765.1"/>
    <property type="molecule type" value="Genomic_DNA"/>
</dbReference>
<dbReference type="Proteomes" id="UP000789920">
    <property type="component" value="Unassembled WGS sequence"/>
</dbReference>
<gene>
    <name evidence="1" type="ORF">RPERSI_LOCUS18767</name>
</gene>
<evidence type="ECO:0000313" key="1">
    <source>
        <dbReference type="EMBL" id="CAG8788765.1"/>
    </source>
</evidence>
<sequence>MHTVPAPYELTIDADELIYPSTNSRRSKKTNEPPRPQNSFLLFRKDFEAKYRSLHKGEKIIAKKISSLAAQRWSEQPPSVRIFFKQLEIKALKKHKEMFPNYRYQPNKKKQDLKNNVLEDANCLNSGTLSPQSVESSGPSSESLDPSTTNSQDVVHDINTFFTPN</sequence>
<feature type="non-terminal residue" evidence="1">
    <location>
        <position position="165"/>
    </location>
</feature>
<keyword evidence="2" id="KW-1185">Reference proteome</keyword>
<reference evidence="1" key="1">
    <citation type="submission" date="2021-06" db="EMBL/GenBank/DDBJ databases">
        <authorList>
            <person name="Kallberg Y."/>
            <person name="Tangrot J."/>
            <person name="Rosling A."/>
        </authorList>
    </citation>
    <scope>NUCLEOTIDE SEQUENCE</scope>
    <source>
        <strain evidence="1">MA461A</strain>
    </source>
</reference>
<evidence type="ECO:0000313" key="2">
    <source>
        <dbReference type="Proteomes" id="UP000789920"/>
    </source>
</evidence>
<proteinExistence type="predicted"/>
<organism evidence="1 2">
    <name type="scientific">Racocetra persica</name>
    <dbReference type="NCBI Taxonomy" id="160502"/>
    <lineage>
        <taxon>Eukaryota</taxon>
        <taxon>Fungi</taxon>
        <taxon>Fungi incertae sedis</taxon>
        <taxon>Mucoromycota</taxon>
        <taxon>Glomeromycotina</taxon>
        <taxon>Glomeromycetes</taxon>
        <taxon>Diversisporales</taxon>
        <taxon>Gigasporaceae</taxon>
        <taxon>Racocetra</taxon>
    </lineage>
</organism>
<comment type="caution">
    <text evidence="1">The sequence shown here is derived from an EMBL/GenBank/DDBJ whole genome shotgun (WGS) entry which is preliminary data.</text>
</comment>
<accession>A0ACA9REC9</accession>
<name>A0ACA9REC9_9GLOM</name>